<evidence type="ECO:0000313" key="6">
    <source>
        <dbReference type="Proteomes" id="UP001151760"/>
    </source>
</evidence>
<dbReference type="EMBL" id="BQNB010016809">
    <property type="protein sequence ID" value="GJT56039.1"/>
    <property type="molecule type" value="Genomic_DNA"/>
</dbReference>
<evidence type="ECO:0000256" key="2">
    <source>
        <dbReference type="ARBA" id="ARBA00044677"/>
    </source>
</evidence>
<dbReference type="InterPro" id="IPR044917">
    <property type="entry name" value="PRIMPOL"/>
</dbReference>
<dbReference type="PANTHER" id="PTHR31399:SF0">
    <property type="entry name" value="DNA-DIRECTED PRIMASE_POLYMERASE PROTEIN"/>
    <property type="match status" value="1"/>
</dbReference>
<evidence type="ECO:0000313" key="5">
    <source>
        <dbReference type="EMBL" id="GJT56039.1"/>
    </source>
</evidence>
<comment type="catalytic activity">
    <reaction evidence="2">
        <text>ssDNA + n NTP = ssDNA/pppN(pN)n-1 hybrid + (n-1) diphosphate.</text>
        <dbReference type="EC" id="2.7.7.102"/>
    </reaction>
</comment>
<reference evidence="5" key="1">
    <citation type="journal article" date="2022" name="Int. J. Mol. Sci.">
        <title>Draft Genome of Tanacetum Coccineum: Genomic Comparison of Closely Related Tanacetum-Family Plants.</title>
        <authorList>
            <person name="Yamashiro T."/>
            <person name="Shiraishi A."/>
            <person name="Nakayama K."/>
            <person name="Satake H."/>
        </authorList>
    </citation>
    <scope>NUCLEOTIDE SEQUENCE</scope>
</reference>
<dbReference type="PANTHER" id="PTHR31399">
    <property type="entry name" value="DNA-DIRECTED PRIMASE / POLYMERASE PROTEIN"/>
    <property type="match status" value="1"/>
</dbReference>
<keyword evidence="6" id="KW-1185">Reference proteome</keyword>
<evidence type="ECO:0000256" key="4">
    <source>
        <dbReference type="ARBA" id="ARBA00047303"/>
    </source>
</evidence>
<comment type="caution">
    <text evidence="5">The sequence shown here is derived from an EMBL/GenBank/DDBJ whole genome shotgun (WGS) entry which is preliminary data.</text>
</comment>
<feature type="non-terminal residue" evidence="5">
    <location>
        <position position="233"/>
    </location>
</feature>
<protein>
    <recommendedName>
        <fullName evidence="1">DNA-directed primase/polymerase protein</fullName>
        <ecNumber evidence="3">2.7.7.102</ecNumber>
    </recommendedName>
</protein>
<sequence>MAFKDNRHVGAFVNQICSRIHCARGRDKKIEQLFISKDSSSADVLGYLFIDTAIYSRNHCFRIHLSSKAGENSMLLPTRRFKCKEMSEEDVFMVSLISNVGAECEKLLMCNMDIDFIKVLNYDTVRNSDYCKRRIYNFLPINGYFCGKSPFPKVDKFIEYISTIGDVKVMYVVDLQRAVYYQKCYDPDCRGYRSPFRRVPSDVMSETFIIGEQNGSHELIHEKVAEKDEKDEM</sequence>
<comment type="catalytic activity">
    <reaction evidence="4">
        <text>DNA(n) + a 2'-deoxyribonucleoside 5'-triphosphate = DNA(n+1) + diphosphate</text>
        <dbReference type="Rhea" id="RHEA:22508"/>
        <dbReference type="Rhea" id="RHEA-COMP:17339"/>
        <dbReference type="Rhea" id="RHEA-COMP:17340"/>
        <dbReference type="ChEBI" id="CHEBI:33019"/>
        <dbReference type="ChEBI" id="CHEBI:61560"/>
        <dbReference type="ChEBI" id="CHEBI:173112"/>
        <dbReference type="EC" id="2.7.7.7"/>
    </reaction>
    <physiologicalReaction direction="left-to-right" evidence="4">
        <dbReference type="Rhea" id="RHEA:22509"/>
    </physiologicalReaction>
</comment>
<dbReference type="EC" id="2.7.7.102" evidence="3"/>
<gene>
    <name evidence="5" type="ORF">Tco_0991093</name>
</gene>
<evidence type="ECO:0000256" key="1">
    <source>
        <dbReference type="ARBA" id="ARBA00026139"/>
    </source>
</evidence>
<evidence type="ECO:0000256" key="3">
    <source>
        <dbReference type="ARBA" id="ARBA00044768"/>
    </source>
</evidence>
<organism evidence="5 6">
    <name type="scientific">Tanacetum coccineum</name>
    <dbReference type="NCBI Taxonomy" id="301880"/>
    <lineage>
        <taxon>Eukaryota</taxon>
        <taxon>Viridiplantae</taxon>
        <taxon>Streptophyta</taxon>
        <taxon>Embryophyta</taxon>
        <taxon>Tracheophyta</taxon>
        <taxon>Spermatophyta</taxon>
        <taxon>Magnoliopsida</taxon>
        <taxon>eudicotyledons</taxon>
        <taxon>Gunneridae</taxon>
        <taxon>Pentapetalae</taxon>
        <taxon>asterids</taxon>
        <taxon>campanulids</taxon>
        <taxon>Asterales</taxon>
        <taxon>Asteraceae</taxon>
        <taxon>Asteroideae</taxon>
        <taxon>Anthemideae</taxon>
        <taxon>Anthemidinae</taxon>
        <taxon>Tanacetum</taxon>
    </lineage>
</organism>
<dbReference type="Proteomes" id="UP001151760">
    <property type="component" value="Unassembled WGS sequence"/>
</dbReference>
<reference evidence="5" key="2">
    <citation type="submission" date="2022-01" db="EMBL/GenBank/DDBJ databases">
        <authorList>
            <person name="Yamashiro T."/>
            <person name="Shiraishi A."/>
            <person name="Satake H."/>
            <person name="Nakayama K."/>
        </authorList>
    </citation>
    <scope>NUCLEOTIDE SEQUENCE</scope>
</reference>
<name>A0ABQ5EYN6_9ASTR</name>
<accession>A0ABQ5EYN6</accession>
<proteinExistence type="predicted"/>